<evidence type="ECO:0000259" key="5">
    <source>
        <dbReference type="Pfam" id="PF13476"/>
    </source>
</evidence>
<feature type="coiled-coil region" evidence="4">
    <location>
        <begin position="319"/>
        <end position="346"/>
    </location>
</feature>
<sequence length="1054" mass="117409">MRPIKLIVQNFGPFIDESLDFSRLDEALFLISGPTGSGKTTLFDAICYALYHEASSPDRLAKGLKSDFVGDDALASVDFIFAVGAQTYRIHRIPEQRRKSQRGNRIVAQKHEVALYRLEAGEAHLIASAVEEVDAAIGEIIGLSYAQFRQIVLLPQGEFSRLLKASRNERQALLKSIFHLDIFESFAQRVEEHTSQVRRAFEELEHDCLREEQALLAIPGSPLADAIAGQSHTLDALLLLVSAQDQADEAEAEALGEALEKQNGRLQGVLAQLGAGESLNARFKAWEAEKEKAGLLKAKSQEMATLGRQRERGRAALDIRPLEKRYQEETRRHQQVKDELTQQEKAIQAQVQIQKGLAAQVAQVEDPAYRRESEEMEIQARRLGELSRRLGEFEDLSLRHKERQEAMEALQKRQEALTARVKEKTLLEEALSGDRKALLKGQGDQVDIRDEGTTLTTRIDGLAAIQEALEKMNASRRALKEMDRERLQVKQELKQWEQERDRIERIQQESAAGELAKHLQDGAPCPVCGAVHHPNPAIPLEALATTEDLKKAREACSRLSGRLAAMAEQNAFHTREKQAKRGEIEGQLTALNREPQLPDPIVLNQEIEILKKTRDQLRQRYKDEEGRLKALGQDIQTKEEQLKGLETALSQGQSIEAAYEEAKTALNESNGILQSKWREIEDQARDLGMSLLPGGGKGQIEDVLQRGKTLEEGVKRRQRKAEGILTELNQCRETLGGLEGTRQSLEKQTEEARTQRDTREKAFIDALDAAGFTRIDYQAYHRLKSEDLDAMAETLAAYDQRCATNTALLKGFEAELAGKTPVDLQVLQGEKVAIEEALGGLRESIGQITQRRRVNEVQVQRLGRLEAERRQVRHQLEILTELGDTIKGKVSGKPKIKLENYILSAYLSDILEAANGFLEESSNGRYRLMIAGNHGDKSSHGLEIEVDDAYTGKARSAASLSGGETFVAALSMALGLSDIIQSTAGGISLETIFIDEGFATLDKDALDKAMNCLARIRTTGRTVGIISHVEELKERVDAQVIVEKTEAGSRLHLI</sequence>
<dbReference type="SUPFAM" id="SSF52540">
    <property type="entry name" value="P-loop containing nucleoside triphosphate hydrolases"/>
    <property type="match status" value="1"/>
</dbReference>
<evidence type="ECO:0000256" key="2">
    <source>
        <dbReference type="ARBA" id="ARBA00011322"/>
    </source>
</evidence>
<keyword evidence="6" id="KW-0540">Nuclease</keyword>
<organism evidence="6 7">
    <name type="scientific">Eubacterium barkeri</name>
    <name type="common">Clostridium barkeri</name>
    <dbReference type="NCBI Taxonomy" id="1528"/>
    <lineage>
        <taxon>Bacteria</taxon>
        <taxon>Bacillati</taxon>
        <taxon>Bacillota</taxon>
        <taxon>Clostridia</taxon>
        <taxon>Eubacteriales</taxon>
        <taxon>Eubacteriaceae</taxon>
        <taxon>Eubacterium</taxon>
    </lineage>
</organism>
<dbReference type="RefSeq" id="WP_090244899.1">
    <property type="nucleotide sequence ID" value="NZ_FNOU01000009.1"/>
</dbReference>
<accession>A0A1H3F713</accession>
<feature type="coiled-coil region" evidence="4">
    <location>
        <begin position="393"/>
        <end position="427"/>
    </location>
</feature>
<evidence type="ECO:0000256" key="1">
    <source>
        <dbReference type="ARBA" id="ARBA00006930"/>
    </source>
</evidence>
<keyword evidence="4" id="KW-0175">Coiled coil</keyword>
<name>A0A1H3F713_EUBBA</name>
<keyword evidence="7" id="KW-1185">Reference proteome</keyword>
<evidence type="ECO:0000313" key="7">
    <source>
        <dbReference type="Proteomes" id="UP000199652"/>
    </source>
</evidence>
<feature type="coiled-coil region" evidence="4">
    <location>
        <begin position="607"/>
        <end position="648"/>
    </location>
</feature>
<dbReference type="EMBL" id="FNOU01000009">
    <property type="protein sequence ID" value="SDX86695.1"/>
    <property type="molecule type" value="Genomic_DNA"/>
</dbReference>
<dbReference type="Proteomes" id="UP000199652">
    <property type="component" value="Unassembled WGS sequence"/>
</dbReference>
<dbReference type="GO" id="GO:0006302">
    <property type="term" value="P:double-strand break repair"/>
    <property type="evidence" value="ECO:0007669"/>
    <property type="project" value="InterPro"/>
</dbReference>
<dbReference type="PANTHER" id="PTHR32114">
    <property type="entry name" value="ABC TRANSPORTER ABCH.3"/>
    <property type="match status" value="1"/>
</dbReference>
<evidence type="ECO:0000313" key="6">
    <source>
        <dbReference type="EMBL" id="SDX86695.1"/>
    </source>
</evidence>
<gene>
    <name evidence="6" type="ORF">SAMN04488579_10959</name>
</gene>
<dbReference type="OrthoDB" id="9795626at2"/>
<dbReference type="Pfam" id="PF13558">
    <property type="entry name" value="SbcC_Walker_B"/>
    <property type="match status" value="1"/>
</dbReference>
<dbReference type="InterPro" id="IPR027417">
    <property type="entry name" value="P-loop_NTPase"/>
</dbReference>
<dbReference type="Pfam" id="PF13476">
    <property type="entry name" value="AAA_23"/>
    <property type="match status" value="1"/>
</dbReference>
<dbReference type="STRING" id="1528.SAMN04488579_10959"/>
<protein>
    <recommendedName>
        <fullName evidence="3">Nuclease SbcCD subunit C</fullName>
    </recommendedName>
</protein>
<comment type="similarity">
    <text evidence="1">Belongs to the SMC family. SbcC subfamily.</text>
</comment>
<evidence type="ECO:0000256" key="3">
    <source>
        <dbReference type="ARBA" id="ARBA00013368"/>
    </source>
</evidence>
<feature type="domain" description="Rad50/SbcC-type AAA" evidence="5">
    <location>
        <begin position="5"/>
        <end position="196"/>
    </location>
</feature>
<dbReference type="Gene3D" id="3.40.50.300">
    <property type="entry name" value="P-loop containing nucleotide triphosphate hydrolases"/>
    <property type="match status" value="2"/>
</dbReference>
<reference evidence="7" key="1">
    <citation type="submission" date="2016-10" db="EMBL/GenBank/DDBJ databases">
        <authorList>
            <person name="Varghese N."/>
            <person name="Submissions S."/>
        </authorList>
    </citation>
    <scope>NUCLEOTIDE SEQUENCE [LARGE SCALE GENOMIC DNA]</scope>
    <source>
        <strain evidence="7">VPI 5359</strain>
    </source>
</reference>
<feature type="coiled-coil region" evidence="4">
    <location>
        <begin position="462"/>
        <end position="509"/>
    </location>
</feature>
<proteinExistence type="inferred from homology"/>
<evidence type="ECO:0000256" key="4">
    <source>
        <dbReference type="SAM" id="Coils"/>
    </source>
</evidence>
<keyword evidence="6" id="KW-0269">Exonuclease</keyword>
<feature type="coiled-coil region" evidence="4">
    <location>
        <begin position="728"/>
        <end position="755"/>
    </location>
</feature>
<dbReference type="GO" id="GO:0004527">
    <property type="term" value="F:exonuclease activity"/>
    <property type="evidence" value="ECO:0007669"/>
    <property type="project" value="UniProtKB-KW"/>
</dbReference>
<dbReference type="GO" id="GO:0016887">
    <property type="term" value="F:ATP hydrolysis activity"/>
    <property type="evidence" value="ECO:0007669"/>
    <property type="project" value="InterPro"/>
</dbReference>
<dbReference type="InterPro" id="IPR038729">
    <property type="entry name" value="Rad50/SbcC_AAA"/>
</dbReference>
<dbReference type="PANTHER" id="PTHR32114:SF2">
    <property type="entry name" value="ABC TRANSPORTER ABCH.3"/>
    <property type="match status" value="1"/>
</dbReference>
<comment type="subunit">
    <text evidence="2">Heterodimer of SbcC and SbcD.</text>
</comment>
<dbReference type="AlphaFoldDB" id="A0A1H3F713"/>
<keyword evidence="6" id="KW-0378">Hydrolase</keyword>